<dbReference type="Gene3D" id="3.40.30.10">
    <property type="entry name" value="Glutaredoxin"/>
    <property type="match status" value="1"/>
</dbReference>
<evidence type="ECO:0000259" key="5">
    <source>
        <dbReference type="PROSITE" id="PS51352"/>
    </source>
</evidence>
<dbReference type="SUPFAM" id="SSF52833">
    <property type="entry name" value="Thioredoxin-like"/>
    <property type="match status" value="1"/>
</dbReference>
<evidence type="ECO:0000256" key="1">
    <source>
        <dbReference type="ARBA" id="ARBA00004196"/>
    </source>
</evidence>
<dbReference type="PROSITE" id="PS00194">
    <property type="entry name" value="THIOREDOXIN_1"/>
    <property type="match status" value="1"/>
</dbReference>
<evidence type="ECO:0000313" key="6">
    <source>
        <dbReference type="EMBL" id="CAG5069332.1"/>
    </source>
</evidence>
<dbReference type="InterPro" id="IPR050553">
    <property type="entry name" value="Thioredoxin_ResA/DsbE_sf"/>
</dbReference>
<evidence type="ECO:0000256" key="2">
    <source>
        <dbReference type="ARBA" id="ARBA00022748"/>
    </source>
</evidence>
<proteinExistence type="predicted"/>
<gene>
    <name evidence="6" type="primary">resA_5</name>
    <name evidence="6" type="ORF">DYBT9623_02068</name>
</gene>
<feature type="domain" description="Thioredoxin" evidence="5">
    <location>
        <begin position="314"/>
        <end position="454"/>
    </location>
</feature>
<reference evidence="6 7" key="1">
    <citation type="submission" date="2021-04" db="EMBL/GenBank/DDBJ databases">
        <authorList>
            <person name="Rodrigo-Torres L."/>
            <person name="Arahal R. D."/>
            <person name="Lucena T."/>
        </authorList>
    </citation>
    <scope>NUCLEOTIDE SEQUENCE [LARGE SCALE GENOMIC DNA]</scope>
    <source>
        <strain evidence="6 7">CECT 9623</strain>
    </source>
</reference>
<keyword evidence="7" id="KW-1185">Reference proteome</keyword>
<comment type="caution">
    <text evidence="6">The sequence shown here is derived from an EMBL/GenBank/DDBJ whole genome shotgun (WGS) entry which is preliminary data.</text>
</comment>
<dbReference type="EMBL" id="CAJRAU010000002">
    <property type="protein sequence ID" value="CAG5069332.1"/>
    <property type="molecule type" value="Genomic_DNA"/>
</dbReference>
<protein>
    <submittedName>
        <fullName evidence="6">Thiol-disulfide oxidoreductase ResA</fullName>
    </submittedName>
</protein>
<dbReference type="InterPro" id="IPR017937">
    <property type="entry name" value="Thioredoxin_CS"/>
</dbReference>
<sequence length="454" mass="52235">MNKILLFLIVPVLLCCKKAREEVGSVIEVPIEIEDGFGPFSANFSIFNAEYTADNADGAGWIPTYRPVRGVPKWEGVVKSMIWLDGYQLVYQNFHEGKIGKEMYEQLQKSWDWVPDETVLSKKPLKCFVYTVRGRDETGKIAVMVDTNNNLDFSDETAFYPERIYLKEGKYDWDSAGVYKKVFMVQREHVLRGEVVKDSILMIIKYAPDDEEWKRFWYAFPRYEKARFDWKGKEHEIVVNNFFTNAGFEESNIFVEKDLDSKKRLAVMDGVEKGELIEVGGLLDKSKFRNLGVDPRTGSLLLQAESADLDEYSLQKGYAMRPFKAKDFKTGKDIALADFRGKYVFIDFWGTWCGPCVQQLPGLREIYKETNKNQVQFIGIVKDTEERLDKYLTKNNLEWPQILSDSVNKLIETYKITGYPTTILLGPDGRVIDRNIHGEALKTRLKAISAGPVL</sequence>
<dbReference type="InterPro" id="IPR013766">
    <property type="entry name" value="Thioredoxin_domain"/>
</dbReference>
<name>A0ABN7RA32_9BACT</name>
<dbReference type="PANTHER" id="PTHR42852">
    <property type="entry name" value="THIOL:DISULFIDE INTERCHANGE PROTEIN DSBE"/>
    <property type="match status" value="1"/>
</dbReference>
<accession>A0ABN7RA32</accession>
<evidence type="ECO:0000256" key="4">
    <source>
        <dbReference type="ARBA" id="ARBA00023284"/>
    </source>
</evidence>
<comment type="subcellular location">
    <subcellularLocation>
        <location evidence="1">Cell envelope</location>
    </subcellularLocation>
</comment>
<dbReference type="PANTHER" id="PTHR42852:SF6">
    <property type="entry name" value="THIOL:DISULFIDE INTERCHANGE PROTEIN DSBE"/>
    <property type="match status" value="1"/>
</dbReference>
<dbReference type="Pfam" id="PF00578">
    <property type="entry name" value="AhpC-TSA"/>
    <property type="match status" value="1"/>
</dbReference>
<evidence type="ECO:0000313" key="7">
    <source>
        <dbReference type="Proteomes" id="UP000679725"/>
    </source>
</evidence>
<dbReference type="CDD" id="cd02966">
    <property type="entry name" value="TlpA_like_family"/>
    <property type="match status" value="1"/>
</dbReference>
<keyword evidence="3" id="KW-1015">Disulfide bond</keyword>
<dbReference type="RefSeq" id="WP_215233413.1">
    <property type="nucleotide sequence ID" value="NZ_CAJRAU010000002.1"/>
</dbReference>
<organism evidence="6 7">
    <name type="scientific">Dyadobacter linearis</name>
    <dbReference type="NCBI Taxonomy" id="2823330"/>
    <lineage>
        <taxon>Bacteria</taxon>
        <taxon>Pseudomonadati</taxon>
        <taxon>Bacteroidota</taxon>
        <taxon>Cytophagia</taxon>
        <taxon>Cytophagales</taxon>
        <taxon>Spirosomataceae</taxon>
        <taxon>Dyadobacter</taxon>
    </lineage>
</organism>
<dbReference type="InterPro" id="IPR036249">
    <property type="entry name" value="Thioredoxin-like_sf"/>
</dbReference>
<evidence type="ECO:0000256" key="3">
    <source>
        <dbReference type="ARBA" id="ARBA00023157"/>
    </source>
</evidence>
<dbReference type="PROSITE" id="PS51352">
    <property type="entry name" value="THIOREDOXIN_2"/>
    <property type="match status" value="1"/>
</dbReference>
<keyword evidence="2" id="KW-0201">Cytochrome c-type biogenesis</keyword>
<dbReference type="InterPro" id="IPR000866">
    <property type="entry name" value="AhpC/TSA"/>
</dbReference>
<dbReference type="Proteomes" id="UP000679725">
    <property type="component" value="Unassembled WGS sequence"/>
</dbReference>
<keyword evidence="4" id="KW-0676">Redox-active center</keyword>